<dbReference type="InterPro" id="IPR002645">
    <property type="entry name" value="STAS_dom"/>
</dbReference>
<feature type="compositionally biased region" description="Acidic residues" evidence="5">
    <location>
        <begin position="19"/>
        <end position="33"/>
    </location>
</feature>
<dbReference type="InterPro" id="IPR000595">
    <property type="entry name" value="cNMP-bd_dom"/>
</dbReference>
<dbReference type="AlphaFoldDB" id="I0YSX8"/>
<dbReference type="Gene3D" id="2.60.120.10">
    <property type="entry name" value="Jelly Rolls"/>
    <property type="match status" value="1"/>
</dbReference>
<reference evidence="9 10" key="1">
    <citation type="journal article" date="2012" name="Genome Biol.">
        <title>The genome of the polar eukaryotic microalga coccomyxa subellipsoidea reveals traits of cold adaptation.</title>
        <authorList>
            <person name="Blanc G."/>
            <person name="Agarkova I."/>
            <person name="Grimwood J."/>
            <person name="Kuo A."/>
            <person name="Brueggeman A."/>
            <person name="Dunigan D."/>
            <person name="Gurnon J."/>
            <person name="Ladunga I."/>
            <person name="Lindquist E."/>
            <person name="Lucas S."/>
            <person name="Pangilinan J."/>
            <person name="Proschold T."/>
            <person name="Salamov A."/>
            <person name="Schmutz J."/>
            <person name="Weeks D."/>
            <person name="Yamada T."/>
            <person name="Claverie J.M."/>
            <person name="Grigoriev I."/>
            <person name="Van Etten J."/>
            <person name="Lomsadze A."/>
            <person name="Borodovsky M."/>
        </authorList>
    </citation>
    <scope>NUCLEOTIDE SEQUENCE [LARGE SCALE GENOMIC DNA]</scope>
    <source>
        <strain evidence="9 10">C-169</strain>
    </source>
</reference>
<dbReference type="Proteomes" id="UP000007264">
    <property type="component" value="Unassembled WGS sequence"/>
</dbReference>
<dbReference type="InterPro" id="IPR014710">
    <property type="entry name" value="RmlC-like_jellyroll"/>
</dbReference>
<feature type="region of interest" description="Disordered" evidence="5">
    <location>
        <begin position="1"/>
        <end position="89"/>
    </location>
</feature>
<evidence type="ECO:0000256" key="1">
    <source>
        <dbReference type="ARBA" id="ARBA00004141"/>
    </source>
</evidence>
<evidence type="ECO:0000259" key="7">
    <source>
        <dbReference type="PROSITE" id="PS50042"/>
    </source>
</evidence>
<dbReference type="GeneID" id="17039481"/>
<feature type="domain" description="STAS" evidence="8">
    <location>
        <begin position="623"/>
        <end position="773"/>
    </location>
</feature>
<dbReference type="EMBL" id="AGSI01000012">
    <property type="protein sequence ID" value="EIE21497.1"/>
    <property type="molecule type" value="Genomic_DNA"/>
</dbReference>
<dbReference type="KEGG" id="csl:COCSUDRAFT_43213"/>
<dbReference type="Pfam" id="PF01740">
    <property type="entry name" value="STAS"/>
    <property type="match status" value="1"/>
</dbReference>
<dbReference type="CDD" id="cd07042">
    <property type="entry name" value="STAS_SulP_like_sulfate_transporter"/>
    <property type="match status" value="1"/>
</dbReference>
<evidence type="ECO:0000259" key="8">
    <source>
        <dbReference type="PROSITE" id="PS50801"/>
    </source>
</evidence>
<feature type="transmembrane region" description="Helical" evidence="6">
    <location>
        <begin position="540"/>
        <end position="557"/>
    </location>
</feature>
<feature type="transmembrane region" description="Helical" evidence="6">
    <location>
        <begin position="242"/>
        <end position="263"/>
    </location>
</feature>
<evidence type="ECO:0000256" key="5">
    <source>
        <dbReference type="SAM" id="MobiDB-lite"/>
    </source>
</evidence>
<feature type="domain" description="Cyclic nucleotide-binding" evidence="7">
    <location>
        <begin position="837"/>
        <end position="959"/>
    </location>
</feature>
<evidence type="ECO:0000313" key="9">
    <source>
        <dbReference type="EMBL" id="EIE21497.1"/>
    </source>
</evidence>
<comment type="subcellular location">
    <subcellularLocation>
        <location evidence="1">Membrane</location>
        <topology evidence="1">Multi-pass membrane protein</topology>
    </subcellularLocation>
</comment>
<dbReference type="PANTHER" id="PTHR43310:SF2">
    <property type="entry name" value="SLC26A_SULP TRANSPORTER DOMAIN-CONTAINING PROTEIN"/>
    <property type="match status" value="1"/>
</dbReference>
<dbReference type="InterPro" id="IPR036513">
    <property type="entry name" value="STAS_dom_sf"/>
</dbReference>
<dbReference type="SUPFAM" id="SSF52091">
    <property type="entry name" value="SpoIIaa-like"/>
    <property type="match status" value="1"/>
</dbReference>
<evidence type="ECO:0000256" key="2">
    <source>
        <dbReference type="ARBA" id="ARBA00022692"/>
    </source>
</evidence>
<proteinExistence type="predicted"/>
<evidence type="ECO:0000313" key="10">
    <source>
        <dbReference type="Proteomes" id="UP000007264"/>
    </source>
</evidence>
<feature type="transmembrane region" description="Helical" evidence="6">
    <location>
        <begin position="207"/>
        <end position="230"/>
    </location>
</feature>
<feature type="transmembrane region" description="Helical" evidence="6">
    <location>
        <begin position="475"/>
        <end position="494"/>
    </location>
</feature>
<keyword evidence="4 6" id="KW-0472">Membrane</keyword>
<dbReference type="InterPro" id="IPR018490">
    <property type="entry name" value="cNMP-bd_dom_sf"/>
</dbReference>
<dbReference type="RefSeq" id="XP_005646041.1">
    <property type="nucleotide sequence ID" value="XM_005645984.1"/>
</dbReference>
<feature type="transmembrane region" description="Helical" evidence="6">
    <location>
        <begin position="419"/>
        <end position="439"/>
    </location>
</feature>
<dbReference type="SUPFAM" id="SSF51206">
    <property type="entry name" value="cAMP-binding domain-like"/>
    <property type="match status" value="1"/>
</dbReference>
<sequence length="979" mass="107156">MRRKSMNHQENHVVSPTPEVDEEHFEDIEEVSEPADAPSPGRRASMQRSRLEERSSFVSGRGLTVPANNGPPSSSSSDPPDEPFHTDFLEMPGEEAPLLAKPAKKKKASQLSNDILYGIINAIVGAPTMISFAAIIFQDDLYAPYLGQLAKLAFLASAVHQAIFTLFSTLPFAVGQVQDVGLIFLSAMATSIAHLCEKNGYDPHEALGTSLLTLAISTFIVGVLIILVGYFKLATLTQYVPLSAIGGYLGYVGYFCIAAGVALACDVEIDSFTSWKHLANKAALIKLVPAVASTAALLLTLKHSRNPFVLPAVLVAIPVSFHLVLLATGTTLQQAADAGWLMQPEPPRYFWEIYELYNIKDFKFDGVYFPGMLQQIPKLLALFFVVAFGSSLDVAAIQADSPEPLDYNHELKTVGLSNMVAGLTGAGMTGSYIFSQTIFSMRAGVKTRIHGIIIAVSELVLFLVPISVVQYIPTYFFGSLLILFGVEITLDWLFYSFRKVTRMEFLLLWATYLAIMYTDLERGIGAGIVMATLYFAYSYAQARSLLLTTLLLHLSILRARRMECVRIALENTTLCGIGGSCTEVVAFKVTVRTFTVLPTRSGVLRAVSERKILDLFSSRLAAISLSGYIFFGSSVSISDQVMSVARTLVGQDIAALEAEASSPQEAKARELGLDPLFSPEQRPHTAAAFAAAPRFILLDFRQVHGLDATSAQTFGTLWTMLDRLGVELVITHLDNPDMERLLRAHGVIDDHACACVAPTSPRSPSVDVSLADRAFQTTEEGMQYCEEQFLAVASRHGLCRPASSVLSLEDIISLHGNVVSGDPLDYAAIARVLHQYMREIHYETGDPMIEMGEESNAFYIIEEGSVSVEANFLPDPSTPGSVDHPSNVLARLDSSRWSFTFGPGTVTGAMDFIQRQPRRFRVVARQPSRALCLERAQFDEIANDNPEAMVVLLTVLVRTSVVDAQHVWEYLARNNATSR</sequence>
<dbReference type="Gene3D" id="3.30.750.24">
    <property type="entry name" value="STAS domain"/>
    <property type="match status" value="1"/>
</dbReference>
<evidence type="ECO:0000256" key="6">
    <source>
        <dbReference type="SAM" id="Phobius"/>
    </source>
</evidence>
<dbReference type="Pfam" id="PF00916">
    <property type="entry name" value="Sulfate_transp"/>
    <property type="match status" value="1"/>
</dbReference>
<dbReference type="STRING" id="574566.I0YSX8"/>
<feature type="transmembrane region" description="Helical" evidence="6">
    <location>
        <begin position="451"/>
        <end position="469"/>
    </location>
</feature>
<dbReference type="PANTHER" id="PTHR43310">
    <property type="entry name" value="SULFATE TRANSPORTER YBAR-RELATED"/>
    <property type="match status" value="1"/>
</dbReference>
<feature type="transmembrane region" description="Helical" evidence="6">
    <location>
        <begin position="283"/>
        <end position="301"/>
    </location>
</feature>
<feature type="transmembrane region" description="Helical" evidence="6">
    <location>
        <begin position="506"/>
        <end position="534"/>
    </location>
</feature>
<name>I0YSX8_COCSC</name>
<feature type="transmembrane region" description="Helical" evidence="6">
    <location>
        <begin position="379"/>
        <end position="399"/>
    </location>
</feature>
<feature type="transmembrane region" description="Helical" evidence="6">
    <location>
        <begin position="620"/>
        <end position="637"/>
    </location>
</feature>
<dbReference type="CDD" id="cd00038">
    <property type="entry name" value="CAP_ED"/>
    <property type="match status" value="1"/>
</dbReference>
<feature type="transmembrane region" description="Helical" evidence="6">
    <location>
        <begin position="115"/>
        <end position="137"/>
    </location>
</feature>
<organism evidence="9 10">
    <name type="scientific">Coccomyxa subellipsoidea (strain C-169)</name>
    <name type="common">Green microalga</name>
    <dbReference type="NCBI Taxonomy" id="574566"/>
    <lineage>
        <taxon>Eukaryota</taxon>
        <taxon>Viridiplantae</taxon>
        <taxon>Chlorophyta</taxon>
        <taxon>core chlorophytes</taxon>
        <taxon>Trebouxiophyceae</taxon>
        <taxon>Trebouxiophyceae incertae sedis</taxon>
        <taxon>Coccomyxaceae</taxon>
        <taxon>Coccomyxa</taxon>
        <taxon>Coccomyxa subellipsoidea</taxon>
    </lineage>
</organism>
<gene>
    <name evidence="9" type="ORF">COCSUDRAFT_43213</name>
</gene>
<dbReference type="InterPro" id="IPR011547">
    <property type="entry name" value="SLC26A/SulP_dom"/>
</dbReference>
<evidence type="ECO:0000256" key="3">
    <source>
        <dbReference type="ARBA" id="ARBA00022989"/>
    </source>
</evidence>
<dbReference type="PROSITE" id="PS50801">
    <property type="entry name" value="STAS"/>
    <property type="match status" value="1"/>
</dbReference>
<feature type="transmembrane region" description="Helical" evidence="6">
    <location>
        <begin position="149"/>
        <end position="170"/>
    </location>
</feature>
<comment type="caution">
    <text evidence="9">The sequence shown here is derived from an EMBL/GenBank/DDBJ whole genome shotgun (WGS) entry which is preliminary data.</text>
</comment>
<keyword evidence="10" id="KW-1185">Reference proteome</keyword>
<dbReference type="OrthoDB" id="409725at2759"/>
<evidence type="ECO:0000256" key="4">
    <source>
        <dbReference type="ARBA" id="ARBA00023136"/>
    </source>
</evidence>
<dbReference type="eggNOG" id="KOG0236">
    <property type="taxonomic scope" value="Eukaryota"/>
</dbReference>
<accession>I0YSX8</accession>
<keyword evidence="2 6" id="KW-0812">Transmembrane</keyword>
<dbReference type="InterPro" id="IPR052706">
    <property type="entry name" value="Membrane-Transporter-like"/>
</dbReference>
<dbReference type="GO" id="GO:0016020">
    <property type="term" value="C:membrane"/>
    <property type="evidence" value="ECO:0007669"/>
    <property type="project" value="UniProtKB-SubCell"/>
</dbReference>
<evidence type="ECO:0008006" key="11">
    <source>
        <dbReference type="Google" id="ProtNLM"/>
    </source>
</evidence>
<keyword evidence="3 6" id="KW-1133">Transmembrane helix</keyword>
<dbReference type="PROSITE" id="PS50042">
    <property type="entry name" value="CNMP_BINDING_3"/>
    <property type="match status" value="1"/>
</dbReference>
<protein>
    <recommendedName>
        <fullName evidence="11">STAS domain-containing protein</fullName>
    </recommendedName>
</protein>